<dbReference type="AlphaFoldDB" id="A0A246B6P3"/>
<protein>
    <submittedName>
        <fullName evidence="1">Uncharacterized protein</fullName>
    </submittedName>
</protein>
<dbReference type="Proteomes" id="UP000197587">
    <property type="component" value="Unassembled WGS sequence"/>
</dbReference>
<dbReference type="RefSeq" id="WP_031504048.1">
    <property type="nucleotide sequence ID" value="NZ_JASZ02000050.1"/>
</dbReference>
<organism evidence="1 2">
    <name type="scientific">Kaistella haifensis DSM 19056</name>
    <dbReference type="NCBI Taxonomy" id="1450526"/>
    <lineage>
        <taxon>Bacteria</taxon>
        <taxon>Pseudomonadati</taxon>
        <taxon>Bacteroidota</taxon>
        <taxon>Flavobacteriia</taxon>
        <taxon>Flavobacteriales</taxon>
        <taxon>Weeksellaceae</taxon>
        <taxon>Chryseobacterium group</taxon>
        <taxon>Kaistella</taxon>
    </lineage>
</organism>
<evidence type="ECO:0000313" key="1">
    <source>
        <dbReference type="EMBL" id="OWK97036.1"/>
    </source>
</evidence>
<keyword evidence="2" id="KW-1185">Reference proteome</keyword>
<sequence length="144" mass="16044">MKKVIITASVLSCVLFFAQEKDSLNSKNIEEVIINAILKKDSEYTNKMPLKAIENPQVFSTVDKLFFENQMIYSVDEAYRNGTGIQKMWSATNRAGDGGAYIALRGFVSNNSLRNGLVAPVTTSIDAVNVEKCNNIEKKKTIWS</sequence>
<name>A0A246B6P3_9FLAO</name>
<gene>
    <name evidence="1" type="ORF">AP75_13355</name>
</gene>
<proteinExistence type="predicted"/>
<evidence type="ECO:0000313" key="2">
    <source>
        <dbReference type="Proteomes" id="UP000197587"/>
    </source>
</evidence>
<dbReference type="EMBL" id="JASZ02000050">
    <property type="protein sequence ID" value="OWK97036.1"/>
    <property type="molecule type" value="Genomic_DNA"/>
</dbReference>
<reference evidence="1 2" key="1">
    <citation type="submission" date="2014-01" db="EMBL/GenBank/DDBJ databases">
        <authorList>
            <consortium name="Genome Consortium for Active Teaching"/>
            <person name="Sontag T.C."/>
            <person name="Newman J.D."/>
        </authorList>
    </citation>
    <scope>NUCLEOTIDE SEQUENCE [LARGE SCALE GENOMIC DNA]</scope>
    <source>
        <strain evidence="1 2">DSM 19056</strain>
    </source>
</reference>
<comment type="caution">
    <text evidence="1">The sequence shown here is derived from an EMBL/GenBank/DDBJ whole genome shotgun (WGS) entry which is preliminary data.</text>
</comment>
<accession>A0A246B6P3</accession>
<reference evidence="1 2" key="2">
    <citation type="submission" date="2017-05" db="EMBL/GenBank/DDBJ databases">
        <title>Genome of Chryseobacterium haifense.</title>
        <authorList>
            <person name="Newman J.D."/>
        </authorList>
    </citation>
    <scope>NUCLEOTIDE SEQUENCE [LARGE SCALE GENOMIC DNA]</scope>
    <source>
        <strain evidence="1 2">DSM 19056</strain>
    </source>
</reference>